<organism evidence="1 2">
    <name type="scientific">Papilio xuthus</name>
    <name type="common">Asian swallowtail butterfly</name>
    <dbReference type="NCBI Taxonomy" id="66420"/>
    <lineage>
        <taxon>Eukaryota</taxon>
        <taxon>Metazoa</taxon>
        <taxon>Ecdysozoa</taxon>
        <taxon>Arthropoda</taxon>
        <taxon>Hexapoda</taxon>
        <taxon>Insecta</taxon>
        <taxon>Pterygota</taxon>
        <taxon>Neoptera</taxon>
        <taxon>Endopterygota</taxon>
        <taxon>Lepidoptera</taxon>
        <taxon>Glossata</taxon>
        <taxon>Ditrysia</taxon>
        <taxon>Papilionoidea</taxon>
        <taxon>Papilionidae</taxon>
        <taxon>Papilioninae</taxon>
        <taxon>Papilio</taxon>
    </lineage>
</organism>
<name>A0A194Q4E4_PAPXU</name>
<keyword evidence="2" id="KW-1185">Reference proteome</keyword>
<sequence length="48" mass="4882">MVSTRGAASCEPRLSVAFIVTHSTSADPSCAVCGVRRAACGRTASPDQ</sequence>
<proteinExistence type="predicted"/>
<gene>
    <name evidence="1" type="ORF">RR46_03006</name>
</gene>
<reference evidence="1 2" key="1">
    <citation type="journal article" date="2015" name="Nat. Commun.">
        <title>Outbred genome sequencing and CRISPR/Cas9 gene editing in butterflies.</title>
        <authorList>
            <person name="Li X."/>
            <person name="Fan D."/>
            <person name="Zhang W."/>
            <person name="Liu G."/>
            <person name="Zhang L."/>
            <person name="Zhao L."/>
            <person name="Fang X."/>
            <person name="Chen L."/>
            <person name="Dong Y."/>
            <person name="Chen Y."/>
            <person name="Ding Y."/>
            <person name="Zhao R."/>
            <person name="Feng M."/>
            <person name="Zhu Y."/>
            <person name="Feng Y."/>
            <person name="Jiang X."/>
            <person name="Zhu D."/>
            <person name="Xiang H."/>
            <person name="Feng X."/>
            <person name="Li S."/>
            <person name="Wang J."/>
            <person name="Zhang G."/>
            <person name="Kronforst M.R."/>
            <person name="Wang W."/>
        </authorList>
    </citation>
    <scope>NUCLEOTIDE SEQUENCE [LARGE SCALE GENOMIC DNA]</scope>
    <source>
        <strain evidence="1">Ya'a_city_454_Px</strain>
        <tissue evidence="1">Whole body</tissue>
    </source>
</reference>
<dbReference type="Proteomes" id="UP000053268">
    <property type="component" value="Unassembled WGS sequence"/>
</dbReference>
<protein>
    <submittedName>
        <fullName evidence="1">Uncharacterized protein</fullName>
    </submittedName>
</protein>
<accession>A0A194Q4E4</accession>
<evidence type="ECO:0000313" key="2">
    <source>
        <dbReference type="Proteomes" id="UP000053268"/>
    </source>
</evidence>
<dbReference type="EMBL" id="KQ459472">
    <property type="protein sequence ID" value="KPJ00219.1"/>
    <property type="molecule type" value="Genomic_DNA"/>
</dbReference>
<dbReference type="AlphaFoldDB" id="A0A194Q4E4"/>
<evidence type="ECO:0000313" key="1">
    <source>
        <dbReference type="EMBL" id="KPJ00219.1"/>
    </source>
</evidence>